<sequence length="74" mass="8577">MLILPQMTRLDFQLSEVAIEELSAIQDQLWQVRPGRDVLFTEQLESVIDRLRLFPESGEARPDLMAGIRVVPLW</sequence>
<dbReference type="Proteomes" id="UP000245086">
    <property type="component" value="Unassembled WGS sequence"/>
</dbReference>
<dbReference type="InterPro" id="IPR035093">
    <property type="entry name" value="RelE/ParE_toxin_dom_sf"/>
</dbReference>
<gene>
    <name evidence="1" type="ORF">PbB2_02607</name>
</gene>
<dbReference type="Gene3D" id="3.30.2310.20">
    <property type="entry name" value="RelE-like"/>
    <property type="match status" value="1"/>
</dbReference>
<protein>
    <submittedName>
        <fullName evidence="1">Uncharacterized protein</fullName>
    </submittedName>
</protein>
<dbReference type="AlphaFoldDB" id="A0A2P2ECX6"/>
<dbReference type="EMBL" id="BFBR01000008">
    <property type="protein sequence ID" value="GBF58917.1"/>
    <property type="molecule type" value="Genomic_DNA"/>
</dbReference>
<evidence type="ECO:0000313" key="2">
    <source>
        <dbReference type="Proteomes" id="UP000245086"/>
    </source>
</evidence>
<reference evidence="1 2" key="1">
    <citation type="journal article" date="2018" name="Genome Announc.">
        <title>Draft Genome Sequence of "Candidatus Phycosocius bacilliformis," an Alphaproteobacterial Ectosymbiont of the Hydrocarbon-Producing Green Alga Botryococcus braunii.</title>
        <authorList>
            <person name="Tanabe Y."/>
            <person name="Yamaguchi H."/>
            <person name="Watanabe M.M."/>
        </authorList>
    </citation>
    <scope>NUCLEOTIDE SEQUENCE [LARGE SCALE GENOMIC DNA]</scope>
    <source>
        <strain evidence="1 2">BOTRYCO-2</strain>
    </source>
</reference>
<proteinExistence type="predicted"/>
<comment type="caution">
    <text evidence="1">The sequence shown here is derived from an EMBL/GenBank/DDBJ whole genome shotgun (WGS) entry which is preliminary data.</text>
</comment>
<evidence type="ECO:0000313" key="1">
    <source>
        <dbReference type="EMBL" id="GBF58917.1"/>
    </source>
</evidence>
<accession>A0A2P2ECX6</accession>
<keyword evidence="2" id="KW-1185">Reference proteome</keyword>
<name>A0A2P2ECX6_9PROT</name>
<organism evidence="1 2">
    <name type="scientific">Candidatus Phycosocius bacilliformis</name>
    <dbReference type="NCBI Taxonomy" id="1445552"/>
    <lineage>
        <taxon>Bacteria</taxon>
        <taxon>Pseudomonadati</taxon>
        <taxon>Pseudomonadota</taxon>
        <taxon>Alphaproteobacteria</taxon>
        <taxon>Caulobacterales</taxon>
        <taxon>Caulobacterales incertae sedis</taxon>
        <taxon>Candidatus Phycosocius</taxon>
    </lineage>
</organism>